<dbReference type="CDD" id="cd17979">
    <property type="entry name" value="DEXHc_DHX34"/>
    <property type="match status" value="1"/>
</dbReference>
<evidence type="ECO:0000256" key="1">
    <source>
        <dbReference type="ARBA" id="ARBA00022741"/>
    </source>
</evidence>
<feature type="compositionally biased region" description="Basic residues" evidence="5">
    <location>
        <begin position="66"/>
        <end position="75"/>
    </location>
</feature>
<evidence type="ECO:0000256" key="3">
    <source>
        <dbReference type="ARBA" id="ARBA00022806"/>
    </source>
</evidence>
<evidence type="ECO:0000313" key="8">
    <source>
        <dbReference type="Proteomes" id="UP000694865"/>
    </source>
</evidence>
<dbReference type="PROSITE" id="PS51194">
    <property type="entry name" value="HELICASE_CTER"/>
    <property type="match status" value="1"/>
</dbReference>
<keyword evidence="2" id="KW-0378">Hydrolase</keyword>
<dbReference type="SMART" id="SM00490">
    <property type="entry name" value="HELICc"/>
    <property type="match status" value="1"/>
</dbReference>
<dbReference type="SUPFAM" id="SSF52540">
    <property type="entry name" value="P-loop containing nucleoside triphosphate hydrolases"/>
    <property type="match status" value="1"/>
</dbReference>
<keyword evidence="1" id="KW-0547">Nucleotide-binding</keyword>
<evidence type="ECO:0000256" key="5">
    <source>
        <dbReference type="SAM" id="MobiDB-lite"/>
    </source>
</evidence>
<dbReference type="CDD" id="cd18791">
    <property type="entry name" value="SF2_C_RHA"/>
    <property type="match status" value="1"/>
</dbReference>
<dbReference type="InterPro" id="IPR014001">
    <property type="entry name" value="Helicase_ATP-bd"/>
</dbReference>
<keyword evidence="4" id="KW-0067">ATP-binding</keyword>
<sequence>MSKHYHKRNDRGRDREHRDDSSDSHARRRYHKRHQHDSKEREQYRERSPAKSGERSRHSRNEMLTHRKRRRRRSRSSSSSSNESQHTKRGKPKSKDYDDIYRQEIRKERQLSLKGFKTSVDDPQLISKHEIHEHRIQDIRDVKPDYKPTIDKLPRESSIGQATQFIDLNWMEWQNHKAQLDSMFFRDQDYIKRGTKDYADFWVFFKKYLQYQNRKEASKEGLSTSRSGSKEMSDVLGLPKNYDKRYRINTSLRSKYFDHYTRPVSVTGEQDEDKLSKEKVSEFRLALLHYVDFCQKQQFNKLSKLRRDQGNLPIAQYKDKIINAVRANQVIVVAGDTGCGKSTQVPQYLMAAGFTKIACTQPRRIACISLAKRVAHETLNEYGSEVAYQIRFETTKNIFTRILFLTEGLLLRQIGSDSTLSQYSVIILDEVHERHIHTDFLLGVLKCLVQHRKDLKIVLMSATINITLFSNYFSDAPVIQVPGRLYPIKLEYVPVGFEEQTGKSERLDPRPYLRIMQRIDNKYDSNERGDLLIFLSGMSEISSVSDAAKHYALKTKRWIILQLHSTLSVAEQDKVFDIAPEGVRKCIISTNIAETSVTIDGVRFIADSGKVKEMSYDTQAKMKRLQEFWISRASAEQRKGRAGRTGPGVCFRLYEESEYDSFQEYTTPEIQREPLDTLILQMIAMGLPNARRLAANHTDIKPPFVISFELSWNCKERGWQLLAWGQNLNIFLK</sequence>
<dbReference type="InterPro" id="IPR011545">
    <property type="entry name" value="DEAD/DEAH_box_helicase_dom"/>
</dbReference>
<dbReference type="PROSITE" id="PS51192">
    <property type="entry name" value="HELICASE_ATP_BIND_1"/>
    <property type="match status" value="1"/>
</dbReference>
<feature type="compositionally biased region" description="Basic residues" evidence="5">
    <location>
        <begin position="26"/>
        <end position="36"/>
    </location>
</feature>
<reference evidence="9" key="1">
    <citation type="submission" date="2025-08" db="UniProtKB">
        <authorList>
            <consortium name="RefSeq"/>
        </authorList>
    </citation>
    <scope>IDENTIFICATION</scope>
    <source>
        <tissue evidence="9">Testes</tissue>
    </source>
</reference>
<accession>A0ABM0M630</accession>
<evidence type="ECO:0000256" key="2">
    <source>
        <dbReference type="ARBA" id="ARBA00022801"/>
    </source>
</evidence>
<dbReference type="Pfam" id="PF00270">
    <property type="entry name" value="DEAD"/>
    <property type="match status" value="1"/>
</dbReference>
<feature type="compositionally biased region" description="Basic and acidic residues" evidence="5">
    <location>
        <begin position="11"/>
        <end position="25"/>
    </location>
</feature>
<feature type="domain" description="Helicase ATP-binding" evidence="6">
    <location>
        <begin position="322"/>
        <end position="482"/>
    </location>
</feature>
<feature type="domain" description="Helicase C-terminal" evidence="7">
    <location>
        <begin position="518"/>
        <end position="686"/>
    </location>
</feature>
<gene>
    <name evidence="9" type="primary">LOC100369027</name>
</gene>
<keyword evidence="3" id="KW-0347">Helicase</keyword>
<dbReference type="RefSeq" id="XP_006815471.1">
    <property type="nucleotide sequence ID" value="XM_006815408.1"/>
</dbReference>
<feature type="region of interest" description="Disordered" evidence="5">
    <location>
        <begin position="1"/>
        <end position="99"/>
    </location>
</feature>
<evidence type="ECO:0000259" key="7">
    <source>
        <dbReference type="PROSITE" id="PS51194"/>
    </source>
</evidence>
<name>A0ABM0M630_SACKO</name>
<dbReference type="InterPro" id="IPR001650">
    <property type="entry name" value="Helicase_C-like"/>
</dbReference>
<organism evidence="8 9">
    <name type="scientific">Saccoglossus kowalevskii</name>
    <name type="common">Acorn worm</name>
    <dbReference type="NCBI Taxonomy" id="10224"/>
    <lineage>
        <taxon>Eukaryota</taxon>
        <taxon>Metazoa</taxon>
        <taxon>Hemichordata</taxon>
        <taxon>Enteropneusta</taxon>
        <taxon>Harrimaniidae</taxon>
        <taxon>Saccoglossus</taxon>
    </lineage>
</organism>
<dbReference type="PROSITE" id="PS00690">
    <property type="entry name" value="DEAH_ATP_HELICASE"/>
    <property type="match status" value="1"/>
</dbReference>
<dbReference type="PANTHER" id="PTHR18934:SF221">
    <property type="entry name" value="ATP-DEPENDENT RNA HELICASE DHX34-RELATED"/>
    <property type="match status" value="1"/>
</dbReference>
<evidence type="ECO:0000256" key="4">
    <source>
        <dbReference type="ARBA" id="ARBA00022840"/>
    </source>
</evidence>
<keyword evidence="8" id="KW-1185">Reference proteome</keyword>
<feature type="compositionally biased region" description="Basic residues" evidence="5">
    <location>
        <begin position="1"/>
        <end position="10"/>
    </location>
</feature>
<evidence type="ECO:0000259" key="6">
    <source>
        <dbReference type="PROSITE" id="PS51192"/>
    </source>
</evidence>
<protein>
    <submittedName>
        <fullName evidence="9">Probable ATP-dependent RNA helicase DHX34-like</fullName>
    </submittedName>
</protein>
<evidence type="ECO:0000313" key="9">
    <source>
        <dbReference type="RefSeq" id="XP_006815471.1"/>
    </source>
</evidence>
<dbReference type="Proteomes" id="UP000694865">
    <property type="component" value="Unplaced"/>
</dbReference>
<dbReference type="Gene3D" id="3.40.50.300">
    <property type="entry name" value="P-loop containing nucleotide triphosphate hydrolases"/>
    <property type="match status" value="2"/>
</dbReference>
<dbReference type="GeneID" id="100369027"/>
<proteinExistence type="predicted"/>
<feature type="compositionally biased region" description="Basic and acidic residues" evidence="5">
    <location>
        <begin position="37"/>
        <end position="65"/>
    </location>
</feature>
<dbReference type="PANTHER" id="PTHR18934">
    <property type="entry name" value="ATP-DEPENDENT RNA HELICASE"/>
    <property type="match status" value="1"/>
</dbReference>
<dbReference type="SMART" id="SM00487">
    <property type="entry name" value="DEXDc"/>
    <property type="match status" value="1"/>
</dbReference>
<dbReference type="InterPro" id="IPR002464">
    <property type="entry name" value="DNA/RNA_helicase_DEAH_CS"/>
</dbReference>
<dbReference type="Pfam" id="PF00271">
    <property type="entry name" value="Helicase_C"/>
    <property type="match status" value="1"/>
</dbReference>
<dbReference type="InterPro" id="IPR027417">
    <property type="entry name" value="P-loop_NTPase"/>
</dbReference>